<reference evidence="1 2" key="1">
    <citation type="journal article" date="2018" name="Infect. Genet. Evol.">
        <title>Genome-wide analysis of Borrelia turcica and 'Candidatus Borrelia tachyglossi' shows relapsing fever-like genomes with unique genomic links to Lyme disease Borrelia.</title>
        <authorList>
            <person name="Gofton A.W."/>
            <person name="Margos G."/>
            <person name="Fingerle V."/>
            <person name="Hepner S."/>
            <person name="Loh S.M."/>
            <person name="Ryan U."/>
            <person name="Irwin P."/>
            <person name="Oskam C.L."/>
        </authorList>
    </citation>
    <scope>NUCLEOTIDE SEQUENCE [LARGE SCALE GENOMIC DNA]</scope>
    <source>
        <strain evidence="1 2">IST7</strain>
    </source>
</reference>
<dbReference type="GO" id="GO:0051539">
    <property type="term" value="F:4 iron, 4 sulfur cluster binding"/>
    <property type="evidence" value="ECO:0007669"/>
    <property type="project" value="TreeGrafter"/>
</dbReference>
<protein>
    <submittedName>
        <fullName evidence="1">HemN-related non-iron pseudo-SAM protein PsgB</fullName>
    </submittedName>
</protein>
<dbReference type="NCBIfam" id="TIGR04419">
    <property type="entry name" value="no_iron_rSAM"/>
    <property type="match status" value="1"/>
</dbReference>
<dbReference type="GO" id="GO:0005737">
    <property type="term" value="C:cytoplasm"/>
    <property type="evidence" value="ECO:0007669"/>
    <property type="project" value="TreeGrafter"/>
</dbReference>
<dbReference type="KEGG" id="btur:DB313_03435"/>
<accession>A0A386PNV8</accession>
<sequence>MKFLPLSDLSVYIDLTDCFEYSYYGKVLSELGCYLKNLGYPKVKTLYVKYEDLPYRSGSHLEPFLASLSESINFIELDEFTFEVRPQDITPSLLGILNDFSVSRISLDVKSFSSKFLGIMGASHISFKKVNIAVDNIRKFNFDLNIDLNIQIPYQEKKHLKLDLVRLVGCTPEHICLSEIPIEERNFITNIFVDVVCDNNKDSAEDFWFYALDFLENNGYINYEISNFALKGHESKHNLRYWELKPYLGLGMKSVSLLIGVDGDEFKAIIRKDNNFLSIEESSASFEILSDLDFFIYHFMTNFGTKKGLDISLLERRFIYEQRDFVKFIEHLLSLNKAVIFSNNILYLDGHERFRLDFYLRVIREYLTNNSFKVKFKLL</sequence>
<dbReference type="PANTHER" id="PTHR13932:SF5">
    <property type="entry name" value="RADICAL S-ADENOSYL METHIONINE DOMAIN-CONTAINING PROTEIN 1, MITOCHONDRIAL"/>
    <property type="match status" value="1"/>
</dbReference>
<proteinExistence type="predicted"/>
<dbReference type="InterPro" id="IPR058240">
    <property type="entry name" value="rSAM_sf"/>
</dbReference>
<dbReference type="InterPro" id="IPR030933">
    <property type="entry name" value="Non_iron_rSAM"/>
</dbReference>
<name>A0A386PNV8_9SPIR</name>
<dbReference type="InterPro" id="IPR034505">
    <property type="entry name" value="Coproporphyrinogen-III_oxidase"/>
</dbReference>
<dbReference type="EMBL" id="CP028884">
    <property type="protein sequence ID" value="AYE36759.1"/>
    <property type="molecule type" value="Genomic_DNA"/>
</dbReference>
<evidence type="ECO:0000313" key="1">
    <source>
        <dbReference type="EMBL" id="AYE36759.1"/>
    </source>
</evidence>
<dbReference type="SUPFAM" id="SSF102114">
    <property type="entry name" value="Radical SAM enzymes"/>
    <property type="match status" value="1"/>
</dbReference>
<gene>
    <name evidence="1" type="primary">psgB</name>
    <name evidence="1" type="ORF">DB313_03435</name>
</gene>
<dbReference type="PANTHER" id="PTHR13932">
    <property type="entry name" value="COPROPORPHYRINIGEN III OXIDASE"/>
    <property type="match status" value="1"/>
</dbReference>
<dbReference type="OrthoDB" id="9808022at2"/>
<dbReference type="GO" id="GO:0006779">
    <property type="term" value="P:porphyrin-containing compound biosynthetic process"/>
    <property type="evidence" value="ECO:0007669"/>
    <property type="project" value="TreeGrafter"/>
</dbReference>
<dbReference type="AlphaFoldDB" id="A0A386PNV8"/>
<organism evidence="1 2">
    <name type="scientific">Borrelia turcica IST7</name>
    <dbReference type="NCBI Taxonomy" id="1104446"/>
    <lineage>
        <taxon>Bacteria</taxon>
        <taxon>Pseudomonadati</taxon>
        <taxon>Spirochaetota</taxon>
        <taxon>Spirochaetia</taxon>
        <taxon>Spirochaetales</taxon>
        <taxon>Borreliaceae</taxon>
        <taxon>Borrelia</taxon>
    </lineage>
</organism>
<evidence type="ECO:0000313" key="2">
    <source>
        <dbReference type="Proteomes" id="UP000275571"/>
    </source>
</evidence>
<dbReference type="Proteomes" id="UP000275571">
    <property type="component" value="Chromosome"/>
</dbReference>
<keyword evidence="2" id="KW-1185">Reference proteome</keyword>